<dbReference type="SMART" id="SM01127">
    <property type="entry name" value="DDHD"/>
    <property type="match status" value="1"/>
</dbReference>
<feature type="compositionally biased region" description="Low complexity" evidence="1">
    <location>
        <begin position="406"/>
        <end position="417"/>
    </location>
</feature>
<feature type="compositionally biased region" description="Pro residues" evidence="1">
    <location>
        <begin position="27"/>
        <end position="37"/>
    </location>
</feature>
<dbReference type="InterPro" id="IPR058055">
    <property type="entry name" value="PA-PLA1"/>
</dbReference>
<feature type="domain" description="DDHD" evidence="2">
    <location>
        <begin position="276"/>
        <end position="691"/>
    </location>
</feature>
<dbReference type="InterPro" id="IPR004177">
    <property type="entry name" value="DDHD_dom"/>
</dbReference>
<dbReference type="Proteomes" id="UP000827284">
    <property type="component" value="Unassembled WGS sequence"/>
</dbReference>
<reference evidence="3" key="2">
    <citation type="journal article" date="2022" name="Microbiol. Resour. Announc.">
        <title>Whole-Genome Sequence of Entomortierella parvispora E1425, a Mucoromycotan Fungus Associated with Burkholderiaceae-Related Endosymbiotic Bacteria.</title>
        <authorList>
            <person name="Herlambang A."/>
            <person name="Guo Y."/>
            <person name="Takashima Y."/>
            <person name="Narisawa K."/>
            <person name="Ohta H."/>
            <person name="Nishizawa T."/>
        </authorList>
    </citation>
    <scope>NUCLEOTIDE SEQUENCE</scope>
    <source>
        <strain evidence="3">E1425</strain>
    </source>
</reference>
<feature type="compositionally biased region" description="Basic and acidic residues" evidence="1">
    <location>
        <begin position="781"/>
        <end position="792"/>
    </location>
</feature>
<dbReference type="Pfam" id="PF02862">
    <property type="entry name" value="DDHD"/>
    <property type="match status" value="1"/>
</dbReference>
<gene>
    <name evidence="3" type="ORF">EMPS_08738</name>
</gene>
<feature type="region of interest" description="Disordered" evidence="1">
    <location>
        <begin position="1"/>
        <end position="62"/>
    </location>
</feature>
<dbReference type="PANTHER" id="PTHR23509">
    <property type="entry name" value="PA-PL1 PHOSPHOLIPASE FAMILY"/>
    <property type="match status" value="1"/>
</dbReference>
<dbReference type="OrthoDB" id="431378at2759"/>
<evidence type="ECO:0000256" key="1">
    <source>
        <dbReference type="SAM" id="MobiDB-lite"/>
    </source>
</evidence>
<dbReference type="GO" id="GO:0046872">
    <property type="term" value="F:metal ion binding"/>
    <property type="evidence" value="ECO:0007669"/>
    <property type="project" value="InterPro"/>
</dbReference>
<dbReference type="GO" id="GO:0005737">
    <property type="term" value="C:cytoplasm"/>
    <property type="evidence" value="ECO:0007669"/>
    <property type="project" value="TreeGrafter"/>
</dbReference>
<feature type="compositionally biased region" description="Low complexity" evidence="1">
    <location>
        <begin position="38"/>
        <end position="62"/>
    </location>
</feature>
<reference evidence="3" key="1">
    <citation type="submission" date="2021-11" db="EMBL/GenBank/DDBJ databases">
        <authorList>
            <person name="Herlambang A."/>
            <person name="Guo Y."/>
            <person name="Takashima Y."/>
            <person name="Nishizawa T."/>
        </authorList>
    </citation>
    <scope>NUCLEOTIDE SEQUENCE</scope>
    <source>
        <strain evidence="3">E1425</strain>
    </source>
</reference>
<name>A0A9P3HGM6_9FUNG</name>
<protein>
    <recommendedName>
        <fullName evidence="2">DDHD domain-containing protein</fullName>
    </recommendedName>
</protein>
<feature type="compositionally biased region" description="Basic and acidic residues" evidence="1">
    <location>
        <begin position="255"/>
        <end position="264"/>
    </location>
</feature>
<dbReference type="AlphaFoldDB" id="A0A9P3HGM6"/>
<dbReference type="EMBL" id="BQFW01000012">
    <property type="protein sequence ID" value="GJJ76379.1"/>
    <property type="molecule type" value="Genomic_DNA"/>
</dbReference>
<sequence length="930" mass="102406">MSTDPVPPQDKDSVMATPAPETSSSEPTPPPPAPVPALAPTFVSSSETPAAPSSTSASFSSEPFQADKYPHHVIFVVHGMGRQLEPEFGNYERNVGYLVEHTKAVLQNQFQELKTDVHIIPTEWHAKLHNMVDERMSLASLRTVPKVRLVMNDYFADILYYFNNHYGGEIIRMIVTELNEAYETFIAKHPGFNGKISIYALSLGGVAMYDILTCIDDDDEEENKDTKEGTEPVQDSNGKDKDKNSATDQASQQPSEKKARIRKQDDPKFRIHVPKLKFRPDQLFTVGSPVGAVLVMRNLHWKTFHPPADIIHHNLFHPFDPLGYRIEPLIDPIFAGIPPVTITPYNASQQLFPSLSLPSLSLPSIPGSLSSFWENRVPTLPRPSIPSLTTSLSQMTQSLKAGRWLSSSSTSTTGTSTPVVGAQHESDAPEAASLDSTDHVVSDVEASAPPSRHHQKYVGSPLVMGDDDASVQEAIAAAAVVTYLDQPETNTSDTERERRAAAARTLSGRRPSLGPRRISSRVEDEQELIDKALALERGKMPHLEEESVLNPAVTPADASDLPLAQMEYILGMEAGLTAEEKARDSSSQCHVIQEPMVRSDDIVSDSEPTSSVPVTERKSSSTKKQKKRGKTAWPKLMVEGRPTDVPYRIDHVLQETTVDQYTNEYLLGMRSHFRYWGNRDVAFHILRNMLTPELTPPHMGGPEDTIDLHLDMPAPVTTAKGAREAAEAIARATARSRSNSTPTAEQEQERNRKKQNRMSFTFSFFGGGGGNTSSDDSIDQENGHDGDGQDRPKKVKKRANGGDAALTDEDFVMDEEGELFGFNRKQRRHHKISNAGVDIDMDIDRDSTFSSTFTSESHQESIDDDGTASVSSKRRISISGVHVHNSGKARAFTSTTLTNATTNAAVATKIAVPDLAKPPKLHHRTVRLDE</sequence>
<feature type="region of interest" description="Disordered" evidence="1">
    <location>
        <begin position="719"/>
        <end position="802"/>
    </location>
</feature>
<comment type="caution">
    <text evidence="3">The sequence shown here is derived from an EMBL/GenBank/DDBJ whole genome shotgun (WGS) entry which is preliminary data.</text>
</comment>
<evidence type="ECO:0000259" key="2">
    <source>
        <dbReference type="PROSITE" id="PS51043"/>
    </source>
</evidence>
<accession>A0A9P3HGM6</accession>
<organism evidence="3 4">
    <name type="scientific">Entomortierella parvispora</name>
    <dbReference type="NCBI Taxonomy" id="205924"/>
    <lineage>
        <taxon>Eukaryota</taxon>
        <taxon>Fungi</taxon>
        <taxon>Fungi incertae sedis</taxon>
        <taxon>Mucoromycota</taxon>
        <taxon>Mortierellomycotina</taxon>
        <taxon>Mortierellomycetes</taxon>
        <taxon>Mortierellales</taxon>
        <taxon>Mortierellaceae</taxon>
        <taxon>Entomortierella</taxon>
    </lineage>
</organism>
<feature type="region of interest" description="Disordered" evidence="1">
    <location>
        <begin position="403"/>
        <end position="455"/>
    </location>
</feature>
<feature type="compositionally biased region" description="Low complexity" evidence="1">
    <location>
        <begin position="727"/>
        <end position="744"/>
    </location>
</feature>
<proteinExistence type="predicted"/>
<keyword evidence="4" id="KW-1185">Reference proteome</keyword>
<dbReference type="PROSITE" id="PS51043">
    <property type="entry name" value="DDHD"/>
    <property type="match status" value="1"/>
</dbReference>
<feature type="region of interest" description="Disordered" evidence="1">
    <location>
        <begin position="503"/>
        <end position="524"/>
    </location>
</feature>
<dbReference type="PANTHER" id="PTHR23509:SF10">
    <property type="entry name" value="LD21067P"/>
    <property type="match status" value="1"/>
</dbReference>
<evidence type="ECO:0000313" key="3">
    <source>
        <dbReference type="EMBL" id="GJJ76379.1"/>
    </source>
</evidence>
<dbReference type="GO" id="GO:0004620">
    <property type="term" value="F:phospholipase activity"/>
    <property type="evidence" value="ECO:0007669"/>
    <property type="project" value="TreeGrafter"/>
</dbReference>
<feature type="region of interest" description="Disordered" evidence="1">
    <location>
        <begin position="220"/>
        <end position="264"/>
    </location>
</feature>
<feature type="region of interest" description="Disordered" evidence="1">
    <location>
        <begin position="597"/>
        <end position="632"/>
    </location>
</feature>
<feature type="compositionally biased region" description="Basic residues" evidence="1">
    <location>
        <begin position="620"/>
        <end position="630"/>
    </location>
</feature>
<feature type="compositionally biased region" description="Low complexity" evidence="1">
    <location>
        <begin position="16"/>
        <end position="26"/>
    </location>
</feature>
<evidence type="ECO:0000313" key="4">
    <source>
        <dbReference type="Proteomes" id="UP000827284"/>
    </source>
</evidence>